<dbReference type="Proteomes" id="UP000033945">
    <property type="component" value="Unassembled WGS sequence"/>
</dbReference>
<name>A0A0G1LPA2_9BACT</name>
<evidence type="ECO:0000259" key="1">
    <source>
        <dbReference type="SMART" id="SM00834"/>
    </source>
</evidence>
<comment type="caution">
    <text evidence="2">The sequence shown here is derived from an EMBL/GenBank/DDBJ whole genome shotgun (WGS) entry which is preliminary data.</text>
</comment>
<reference evidence="2 3" key="1">
    <citation type="journal article" date="2015" name="Nature">
        <title>rRNA introns, odd ribosomes, and small enigmatic genomes across a large radiation of phyla.</title>
        <authorList>
            <person name="Brown C.T."/>
            <person name="Hug L.A."/>
            <person name="Thomas B.C."/>
            <person name="Sharon I."/>
            <person name="Castelle C.J."/>
            <person name="Singh A."/>
            <person name="Wilkins M.J."/>
            <person name="Williams K.H."/>
            <person name="Banfield J.F."/>
        </authorList>
    </citation>
    <scope>NUCLEOTIDE SEQUENCE [LARGE SCALE GENOMIC DNA]</scope>
</reference>
<accession>A0A0G1LPA2</accession>
<organism evidence="2 3">
    <name type="scientific">Candidatus Giovannonibacteria bacterium GW2011_GWA2_44_26</name>
    <dbReference type="NCBI Taxonomy" id="1618648"/>
    <lineage>
        <taxon>Bacteria</taxon>
        <taxon>Candidatus Giovannoniibacteriota</taxon>
    </lineage>
</organism>
<dbReference type="SMART" id="SM00834">
    <property type="entry name" value="CxxC_CXXC_SSSS"/>
    <property type="match status" value="1"/>
</dbReference>
<dbReference type="EMBL" id="LCIT01000024">
    <property type="protein sequence ID" value="KKT61759.1"/>
    <property type="molecule type" value="Genomic_DNA"/>
</dbReference>
<dbReference type="AlphaFoldDB" id="A0A0G1LPA2"/>
<dbReference type="NCBIfam" id="TIGR02605">
    <property type="entry name" value="CxxC_CxxC_SSSS"/>
    <property type="match status" value="1"/>
</dbReference>
<protein>
    <recommendedName>
        <fullName evidence="1">Putative regulatory protein FmdB zinc ribbon domain-containing protein</fullName>
    </recommendedName>
</protein>
<evidence type="ECO:0000313" key="3">
    <source>
        <dbReference type="Proteomes" id="UP000033945"/>
    </source>
</evidence>
<gene>
    <name evidence="2" type="ORF">UW55_C0024G0011</name>
</gene>
<proteinExistence type="predicted"/>
<dbReference type="InterPro" id="IPR013429">
    <property type="entry name" value="Regulatory_FmdB_Zinc_ribbon"/>
</dbReference>
<feature type="domain" description="Putative regulatory protein FmdB zinc ribbon" evidence="1">
    <location>
        <begin position="1"/>
        <end position="39"/>
    </location>
</feature>
<sequence>MPIYDYLCDKCGEIVEKLASPSVSEIGCKCGGIMQRQIGMPRVMLDGTNPDFPGAYEKWARDRERAAEKHRKKSYYEG</sequence>
<dbReference type="Pfam" id="PF09723">
    <property type="entry name" value="Zn_ribbon_8"/>
    <property type="match status" value="1"/>
</dbReference>
<evidence type="ECO:0000313" key="2">
    <source>
        <dbReference type="EMBL" id="KKT61759.1"/>
    </source>
</evidence>